<keyword evidence="3" id="KW-1185">Reference proteome</keyword>
<feature type="compositionally biased region" description="Polar residues" evidence="1">
    <location>
        <begin position="67"/>
        <end position="82"/>
    </location>
</feature>
<feature type="compositionally biased region" description="Polar residues" evidence="1">
    <location>
        <begin position="300"/>
        <end position="315"/>
    </location>
</feature>
<name>A0AAE3ZHN8_9ACTN</name>
<feature type="region of interest" description="Disordered" evidence="1">
    <location>
        <begin position="148"/>
        <end position="171"/>
    </location>
</feature>
<accession>A0AAE3ZHN8</accession>
<organism evidence="2 3">
    <name type="scientific">Catenuloplanes niger</name>
    <dbReference type="NCBI Taxonomy" id="587534"/>
    <lineage>
        <taxon>Bacteria</taxon>
        <taxon>Bacillati</taxon>
        <taxon>Actinomycetota</taxon>
        <taxon>Actinomycetes</taxon>
        <taxon>Micromonosporales</taxon>
        <taxon>Micromonosporaceae</taxon>
        <taxon>Catenuloplanes</taxon>
    </lineage>
</organism>
<reference evidence="2 3" key="1">
    <citation type="submission" date="2023-07" db="EMBL/GenBank/DDBJ databases">
        <title>Sequencing the genomes of 1000 actinobacteria strains.</title>
        <authorList>
            <person name="Klenk H.-P."/>
        </authorList>
    </citation>
    <scope>NUCLEOTIDE SEQUENCE [LARGE SCALE GENOMIC DNA]</scope>
    <source>
        <strain evidence="2 3">DSM 44711</strain>
    </source>
</reference>
<dbReference type="AlphaFoldDB" id="A0AAE3ZHN8"/>
<comment type="caution">
    <text evidence="2">The sequence shown here is derived from an EMBL/GenBank/DDBJ whole genome shotgun (WGS) entry which is preliminary data.</text>
</comment>
<evidence type="ECO:0000313" key="3">
    <source>
        <dbReference type="Proteomes" id="UP001183629"/>
    </source>
</evidence>
<evidence type="ECO:0000256" key="1">
    <source>
        <dbReference type="SAM" id="MobiDB-lite"/>
    </source>
</evidence>
<protein>
    <submittedName>
        <fullName evidence="2">Uncharacterized protein</fullName>
    </submittedName>
</protein>
<feature type="region of interest" description="Disordered" evidence="1">
    <location>
        <begin position="196"/>
        <end position="216"/>
    </location>
</feature>
<dbReference type="EMBL" id="JAVDYC010000001">
    <property type="protein sequence ID" value="MDR7320152.1"/>
    <property type="molecule type" value="Genomic_DNA"/>
</dbReference>
<feature type="region of interest" description="Disordered" evidence="1">
    <location>
        <begin position="1"/>
        <end position="82"/>
    </location>
</feature>
<sequence length="355" mass="33880">MSGATPDRSASPDDGVCGTGPAKAASDAAPGCDPGDAGLDGTPPEGATAASPVAGGGGVTGRAQTDRGVSTTAGGISLSPPTTSAGAVAAIPGGAVGAGAAAEASAATDEAGASADIGGTVAGPAGTITGPLRGASRATTGGVVAPAGTGASVLRSPGAETASADGSNGAGEGPGAVMAALFSDLGCRVQRLSPRPHRTTLARTQRAAGWGCRPSRWAATSPQCVAVRGADSVLSGAHGATDAGGSRSADLGGRPKAGAAARVHRSSRSAQTTAKKQSGRYAPSRNSPSRKTICAGQRPGRNTGQGATSQEATTDQRAQRSAKRQQSAGRSNHSGAQQPAEAASNRPGAQQPAAA</sequence>
<dbReference type="Proteomes" id="UP001183629">
    <property type="component" value="Unassembled WGS sequence"/>
</dbReference>
<proteinExistence type="predicted"/>
<evidence type="ECO:0000313" key="2">
    <source>
        <dbReference type="EMBL" id="MDR7320152.1"/>
    </source>
</evidence>
<feature type="region of interest" description="Disordered" evidence="1">
    <location>
        <begin position="238"/>
        <end position="355"/>
    </location>
</feature>
<gene>
    <name evidence="2" type="ORF">J2S44_000402</name>
</gene>